<dbReference type="Proteomes" id="UP000276128">
    <property type="component" value="Unassembled WGS sequence"/>
</dbReference>
<reference evidence="2 3" key="1">
    <citation type="submission" date="2018-12" db="EMBL/GenBank/DDBJ databases">
        <title>Bacillus ochoae sp. nov., Paenibacillus whitsoniae sp. nov., Paenibacillus spiritus sp. nov. Isolated from the Mars Exploration Rover during spacecraft assembly.</title>
        <authorList>
            <person name="Seuylemezian A."/>
            <person name="Vaishampayan P."/>
        </authorList>
    </citation>
    <scope>NUCLEOTIDE SEQUENCE [LARGE SCALE GENOMIC DNA]</scope>
    <source>
        <strain evidence="2 3">MER 54</strain>
    </source>
</reference>
<feature type="compositionally biased region" description="Polar residues" evidence="1">
    <location>
        <begin position="77"/>
        <end position="86"/>
    </location>
</feature>
<dbReference type="EMBL" id="RXHU01000011">
    <property type="protein sequence ID" value="RTE11301.1"/>
    <property type="molecule type" value="Genomic_DNA"/>
</dbReference>
<gene>
    <name evidence="2" type="ORF">EJQ19_03185</name>
</gene>
<dbReference type="AlphaFoldDB" id="A0A430JJV4"/>
<organism evidence="2 3">
    <name type="scientific">Paenibacillus whitsoniae</name>
    <dbReference type="NCBI Taxonomy" id="2496558"/>
    <lineage>
        <taxon>Bacteria</taxon>
        <taxon>Bacillati</taxon>
        <taxon>Bacillota</taxon>
        <taxon>Bacilli</taxon>
        <taxon>Bacillales</taxon>
        <taxon>Paenibacillaceae</taxon>
        <taxon>Paenibacillus</taxon>
    </lineage>
</organism>
<keyword evidence="3" id="KW-1185">Reference proteome</keyword>
<dbReference type="OrthoDB" id="2639081at2"/>
<proteinExistence type="predicted"/>
<comment type="caution">
    <text evidence="2">The sequence shown here is derived from an EMBL/GenBank/DDBJ whole genome shotgun (WGS) entry which is preliminary data.</text>
</comment>
<name>A0A430JJV4_9BACL</name>
<accession>A0A430JJV4</accession>
<protein>
    <submittedName>
        <fullName evidence="2">Uncharacterized protein</fullName>
    </submittedName>
</protein>
<feature type="compositionally biased region" description="Pro residues" evidence="1">
    <location>
        <begin position="100"/>
        <end position="113"/>
    </location>
</feature>
<evidence type="ECO:0000256" key="1">
    <source>
        <dbReference type="SAM" id="MobiDB-lite"/>
    </source>
</evidence>
<dbReference type="RefSeq" id="WP_126139751.1">
    <property type="nucleotide sequence ID" value="NZ_RXHU01000011.1"/>
</dbReference>
<evidence type="ECO:0000313" key="2">
    <source>
        <dbReference type="EMBL" id="RTE11301.1"/>
    </source>
</evidence>
<feature type="region of interest" description="Disordered" evidence="1">
    <location>
        <begin position="48"/>
        <end position="118"/>
    </location>
</feature>
<sequence length="132" mass="14103">MQPIHPISAKSCKNLLGKPVFLVLKDGSRLFGVLHRVDNNRLTIGDEPLANVSAKPKKTAKKPTATKSKTVKTTKKQTPAEQSAPEQETPAGLISFGFWGPPPEAPAPAPAPAPRSWDVPLDNVGAMFTETV</sequence>
<evidence type="ECO:0000313" key="3">
    <source>
        <dbReference type="Proteomes" id="UP000276128"/>
    </source>
</evidence>